<name>A0AAV4WKB9_CAEEX</name>
<proteinExistence type="predicted"/>
<gene>
    <name evidence="1" type="ORF">CEXT_3151</name>
</gene>
<reference evidence="1 2" key="1">
    <citation type="submission" date="2021-06" db="EMBL/GenBank/DDBJ databases">
        <title>Caerostris extrusa draft genome.</title>
        <authorList>
            <person name="Kono N."/>
            <person name="Arakawa K."/>
        </authorList>
    </citation>
    <scope>NUCLEOTIDE SEQUENCE [LARGE SCALE GENOMIC DNA]</scope>
</reference>
<protein>
    <submittedName>
        <fullName evidence="1">Uncharacterized protein</fullName>
    </submittedName>
</protein>
<sequence>MAPNGPHLEDPLGTLQDWGSWKRRVYIQIQFTYGHETGSLCLNLLEEQKVHGYAYRKDITDTEMVPVFDQFF</sequence>
<keyword evidence="2" id="KW-1185">Reference proteome</keyword>
<dbReference type="Proteomes" id="UP001054945">
    <property type="component" value="Unassembled WGS sequence"/>
</dbReference>
<evidence type="ECO:0000313" key="1">
    <source>
        <dbReference type="EMBL" id="GIY82304.1"/>
    </source>
</evidence>
<organism evidence="1 2">
    <name type="scientific">Caerostris extrusa</name>
    <name type="common">Bark spider</name>
    <name type="synonym">Caerostris bankana</name>
    <dbReference type="NCBI Taxonomy" id="172846"/>
    <lineage>
        <taxon>Eukaryota</taxon>
        <taxon>Metazoa</taxon>
        <taxon>Ecdysozoa</taxon>
        <taxon>Arthropoda</taxon>
        <taxon>Chelicerata</taxon>
        <taxon>Arachnida</taxon>
        <taxon>Araneae</taxon>
        <taxon>Araneomorphae</taxon>
        <taxon>Entelegynae</taxon>
        <taxon>Araneoidea</taxon>
        <taxon>Araneidae</taxon>
        <taxon>Caerostris</taxon>
    </lineage>
</organism>
<dbReference type="AlphaFoldDB" id="A0AAV4WKB9"/>
<accession>A0AAV4WKB9</accession>
<evidence type="ECO:0000313" key="2">
    <source>
        <dbReference type="Proteomes" id="UP001054945"/>
    </source>
</evidence>
<dbReference type="EMBL" id="BPLR01016233">
    <property type="protein sequence ID" value="GIY82304.1"/>
    <property type="molecule type" value="Genomic_DNA"/>
</dbReference>
<comment type="caution">
    <text evidence="1">The sequence shown here is derived from an EMBL/GenBank/DDBJ whole genome shotgun (WGS) entry which is preliminary data.</text>
</comment>